<dbReference type="PANTHER" id="PTHR42923">
    <property type="entry name" value="PROTOPORPHYRINOGEN OXIDASE"/>
    <property type="match status" value="1"/>
</dbReference>
<sequence length="456" mass="51912">MRIAIVGSGVSGLVAARMLSAIHDVVVFEADWRLGGHVNTQTVEIETAESGRQRHAIDTGFIVCNDRTYPSFTRILRDLDVPTDPTSMSFSVCCDRTGLEYNGTSLNGVFAQRRNLLRPSFLRMLRDILRFNREGPQHLETVTESETVGQFLAQHRYSHEFAQQYLLPMGAAIWSCPCADFANFPIRFILEFYVNHGLLSLRDRPTWQVIRGGSMRYVERLVEPFRRNIRLACPVESVVRQADGVRVNFRGGEEIFDEIVFACHSDQALRLLADADSLERELLSAFPYSENSAVLHTDERVLPKRRRAWASWNYHLPKTQVDRPTLTYNMNLLQHIDSEQTFCVTLNEDQRIAEEKVIARFKYSHPLFTVQRAAVQKRHREVIRRRKTSFCGAYWRNGFHEDGVVSGLAVCREFGIPDWSLQTKQRLPESTATGQRTVTSRVPSSPETAASGGTAS</sequence>
<dbReference type="Gene3D" id="3.50.50.60">
    <property type="entry name" value="FAD/NAD(P)-binding domain"/>
    <property type="match status" value="2"/>
</dbReference>
<feature type="domain" description="Amine oxidase" evidence="2">
    <location>
        <begin position="10"/>
        <end position="288"/>
    </location>
</feature>
<gene>
    <name evidence="3" type="ORF">EC9_50210</name>
</gene>
<dbReference type="OrthoDB" id="20837at2"/>
<evidence type="ECO:0000313" key="3">
    <source>
        <dbReference type="EMBL" id="QDS90804.1"/>
    </source>
</evidence>
<accession>A0A517M7E3</accession>
<evidence type="ECO:0000313" key="4">
    <source>
        <dbReference type="Proteomes" id="UP000319557"/>
    </source>
</evidence>
<dbReference type="InterPro" id="IPR002937">
    <property type="entry name" value="Amino_oxidase"/>
</dbReference>
<evidence type="ECO:0000256" key="1">
    <source>
        <dbReference type="SAM" id="MobiDB-lite"/>
    </source>
</evidence>
<dbReference type="Proteomes" id="UP000319557">
    <property type="component" value="Chromosome"/>
</dbReference>
<dbReference type="SUPFAM" id="SSF51905">
    <property type="entry name" value="FAD/NAD(P)-binding domain"/>
    <property type="match status" value="1"/>
</dbReference>
<dbReference type="PANTHER" id="PTHR42923:SF17">
    <property type="entry name" value="AMINE OXIDASE DOMAIN-CONTAINING PROTEIN"/>
    <property type="match status" value="1"/>
</dbReference>
<evidence type="ECO:0000259" key="2">
    <source>
        <dbReference type="Pfam" id="PF01593"/>
    </source>
</evidence>
<dbReference type="EMBL" id="CP036261">
    <property type="protein sequence ID" value="QDS90804.1"/>
    <property type="molecule type" value="Genomic_DNA"/>
</dbReference>
<name>A0A517M7E3_9BACT</name>
<dbReference type="GO" id="GO:0016491">
    <property type="term" value="F:oxidoreductase activity"/>
    <property type="evidence" value="ECO:0007669"/>
    <property type="project" value="InterPro"/>
</dbReference>
<dbReference type="InterPro" id="IPR050464">
    <property type="entry name" value="Zeta_carotene_desat/Oxidored"/>
</dbReference>
<protein>
    <submittedName>
        <fullName evidence="3">Protoporphyrinogen oxidase</fullName>
    </submittedName>
</protein>
<dbReference type="InterPro" id="IPR036188">
    <property type="entry name" value="FAD/NAD-bd_sf"/>
</dbReference>
<organism evidence="3 4">
    <name type="scientific">Rosistilla ulvae</name>
    <dbReference type="NCBI Taxonomy" id="1930277"/>
    <lineage>
        <taxon>Bacteria</taxon>
        <taxon>Pseudomonadati</taxon>
        <taxon>Planctomycetota</taxon>
        <taxon>Planctomycetia</taxon>
        <taxon>Pirellulales</taxon>
        <taxon>Pirellulaceae</taxon>
        <taxon>Rosistilla</taxon>
    </lineage>
</organism>
<dbReference type="Pfam" id="PF01593">
    <property type="entry name" value="Amino_oxidase"/>
    <property type="match status" value="1"/>
</dbReference>
<dbReference type="AlphaFoldDB" id="A0A517M7E3"/>
<keyword evidence="4" id="KW-1185">Reference proteome</keyword>
<proteinExistence type="predicted"/>
<dbReference type="KEGG" id="ruv:EC9_50210"/>
<reference evidence="3 4" key="1">
    <citation type="submission" date="2019-02" db="EMBL/GenBank/DDBJ databases">
        <title>Deep-cultivation of Planctomycetes and their phenomic and genomic characterization uncovers novel biology.</title>
        <authorList>
            <person name="Wiegand S."/>
            <person name="Jogler M."/>
            <person name="Boedeker C."/>
            <person name="Pinto D."/>
            <person name="Vollmers J."/>
            <person name="Rivas-Marin E."/>
            <person name="Kohn T."/>
            <person name="Peeters S.H."/>
            <person name="Heuer A."/>
            <person name="Rast P."/>
            <person name="Oberbeckmann S."/>
            <person name="Bunk B."/>
            <person name="Jeske O."/>
            <person name="Meyerdierks A."/>
            <person name="Storesund J.E."/>
            <person name="Kallscheuer N."/>
            <person name="Luecker S."/>
            <person name="Lage O.M."/>
            <person name="Pohl T."/>
            <person name="Merkel B.J."/>
            <person name="Hornburger P."/>
            <person name="Mueller R.-W."/>
            <person name="Bruemmer F."/>
            <person name="Labrenz M."/>
            <person name="Spormann A.M."/>
            <person name="Op den Camp H."/>
            <person name="Overmann J."/>
            <person name="Amann R."/>
            <person name="Jetten M.S.M."/>
            <person name="Mascher T."/>
            <person name="Medema M.H."/>
            <person name="Devos D.P."/>
            <person name="Kaster A.-K."/>
            <person name="Ovreas L."/>
            <person name="Rohde M."/>
            <person name="Galperin M.Y."/>
            <person name="Jogler C."/>
        </authorList>
    </citation>
    <scope>NUCLEOTIDE SEQUENCE [LARGE SCALE GENOMIC DNA]</scope>
    <source>
        <strain evidence="3 4">EC9</strain>
    </source>
</reference>
<feature type="region of interest" description="Disordered" evidence="1">
    <location>
        <begin position="425"/>
        <end position="456"/>
    </location>
</feature>
<dbReference type="RefSeq" id="WP_145348558.1">
    <property type="nucleotide sequence ID" value="NZ_CP036261.1"/>
</dbReference>